<dbReference type="InterPro" id="IPR052050">
    <property type="entry name" value="SecEffector_AnkRepeat"/>
</dbReference>
<evidence type="ECO:0000313" key="2">
    <source>
        <dbReference type="Proteomes" id="UP000193411"/>
    </source>
</evidence>
<evidence type="ECO:0000313" key="1">
    <source>
        <dbReference type="EMBL" id="ORZ35303.1"/>
    </source>
</evidence>
<protein>
    <recommendedName>
        <fullName evidence="3">Ankyrin repeat-containing domain protein</fullName>
    </recommendedName>
</protein>
<dbReference type="Proteomes" id="UP000193411">
    <property type="component" value="Unassembled WGS sequence"/>
</dbReference>
<dbReference type="AlphaFoldDB" id="A0A1Y2HNL9"/>
<dbReference type="InterPro" id="IPR002110">
    <property type="entry name" value="Ankyrin_rpt"/>
</dbReference>
<organism evidence="1 2">
    <name type="scientific">Catenaria anguillulae PL171</name>
    <dbReference type="NCBI Taxonomy" id="765915"/>
    <lineage>
        <taxon>Eukaryota</taxon>
        <taxon>Fungi</taxon>
        <taxon>Fungi incertae sedis</taxon>
        <taxon>Blastocladiomycota</taxon>
        <taxon>Blastocladiomycetes</taxon>
        <taxon>Blastocladiales</taxon>
        <taxon>Catenariaceae</taxon>
        <taxon>Catenaria</taxon>
    </lineage>
</organism>
<keyword evidence="2" id="KW-1185">Reference proteome</keyword>
<dbReference type="OrthoDB" id="63159at2759"/>
<dbReference type="SUPFAM" id="SSF140860">
    <property type="entry name" value="Pseudo ankyrin repeat-like"/>
    <property type="match status" value="1"/>
</dbReference>
<evidence type="ECO:0008006" key="3">
    <source>
        <dbReference type="Google" id="ProtNLM"/>
    </source>
</evidence>
<dbReference type="PANTHER" id="PTHR46586:SF3">
    <property type="entry name" value="ANKYRIN REPEAT-CONTAINING PROTEIN"/>
    <property type="match status" value="1"/>
</dbReference>
<dbReference type="EMBL" id="MCFL01000023">
    <property type="protein sequence ID" value="ORZ35303.1"/>
    <property type="molecule type" value="Genomic_DNA"/>
</dbReference>
<sequence length="315" mass="34690">MPPTHEGCWQPIDHVPSLPTDISEFVLVALIRSTATCIPKASPCHPPRATDSVPHPDIVAALHVLPYSAAPLVTRVALEAMPHHRDMDIASSQGMVKTLSLHVQLSRASKRYSRPLALAYTSNAIDYVGMTGKVASLDWWAAQNELPLKYTHLCMDFASQSAHINILSWWKQSGLECKYTESAMDDASWAGHVHVLSWWKASGLDLKYSQRAIGFASSDNKLSVLQWWLDSGLELLHSCLPLIQASTQGHIETLQWWLKNGLSVNTASAHIAMTMASRGGHTDVLQLWASYGFTANQKAAHNAKLKGIDEEVVDL</sequence>
<name>A0A1Y2HNL9_9FUNG</name>
<dbReference type="InterPro" id="IPR036770">
    <property type="entry name" value="Ankyrin_rpt-contain_sf"/>
</dbReference>
<dbReference type="Pfam" id="PF13637">
    <property type="entry name" value="Ank_4"/>
    <property type="match status" value="1"/>
</dbReference>
<reference evidence="1 2" key="1">
    <citation type="submission" date="2016-07" db="EMBL/GenBank/DDBJ databases">
        <title>Pervasive Adenine N6-methylation of Active Genes in Fungi.</title>
        <authorList>
            <consortium name="DOE Joint Genome Institute"/>
            <person name="Mondo S.J."/>
            <person name="Dannebaum R.O."/>
            <person name="Kuo R.C."/>
            <person name="Labutti K."/>
            <person name="Haridas S."/>
            <person name="Kuo A."/>
            <person name="Salamov A."/>
            <person name="Ahrendt S.R."/>
            <person name="Lipzen A."/>
            <person name="Sullivan W."/>
            <person name="Andreopoulos W.B."/>
            <person name="Clum A."/>
            <person name="Lindquist E."/>
            <person name="Daum C."/>
            <person name="Ramamoorthy G.K."/>
            <person name="Gryganskyi A."/>
            <person name="Culley D."/>
            <person name="Magnuson J.K."/>
            <person name="James T.Y."/>
            <person name="O'Malley M.A."/>
            <person name="Stajich J.E."/>
            <person name="Spatafora J.W."/>
            <person name="Visel A."/>
            <person name="Grigoriev I.V."/>
        </authorList>
    </citation>
    <scope>NUCLEOTIDE SEQUENCE [LARGE SCALE GENOMIC DNA]</scope>
    <source>
        <strain evidence="1 2">PL171</strain>
    </source>
</reference>
<dbReference type="STRING" id="765915.A0A1Y2HNL9"/>
<gene>
    <name evidence="1" type="ORF">BCR44DRAFT_1485473</name>
</gene>
<accession>A0A1Y2HNL9</accession>
<dbReference type="PANTHER" id="PTHR46586">
    <property type="entry name" value="ANKYRIN REPEAT-CONTAINING PROTEIN"/>
    <property type="match status" value="1"/>
</dbReference>
<comment type="caution">
    <text evidence="1">The sequence shown here is derived from an EMBL/GenBank/DDBJ whole genome shotgun (WGS) entry which is preliminary data.</text>
</comment>
<dbReference type="Gene3D" id="1.25.40.20">
    <property type="entry name" value="Ankyrin repeat-containing domain"/>
    <property type="match status" value="1"/>
</dbReference>
<proteinExistence type="predicted"/>